<dbReference type="InterPro" id="IPR015422">
    <property type="entry name" value="PyrdxlP-dep_Trfase_small"/>
</dbReference>
<keyword evidence="5" id="KW-0963">Cytoplasm</keyword>
<feature type="domain" description="Aminotransferase class V" evidence="15">
    <location>
        <begin position="8"/>
        <end position="292"/>
    </location>
</feature>
<dbReference type="RefSeq" id="WP_254152774.1">
    <property type="nucleotide sequence ID" value="NZ_JAHESD010000008.1"/>
</dbReference>
<dbReference type="SUPFAM" id="SSF53383">
    <property type="entry name" value="PLP-dependent transferases"/>
    <property type="match status" value="1"/>
</dbReference>
<dbReference type="GO" id="GO:0008483">
    <property type="term" value="F:transaminase activity"/>
    <property type="evidence" value="ECO:0007669"/>
    <property type="project" value="UniProtKB-KW"/>
</dbReference>
<comment type="catalytic activity">
    <reaction evidence="13">
        <text>4-(phosphooxy)-L-threonine + 2-oxoglutarate = (R)-3-hydroxy-2-oxo-4-phosphooxybutanoate + L-glutamate</text>
        <dbReference type="Rhea" id="RHEA:16573"/>
        <dbReference type="ChEBI" id="CHEBI:16810"/>
        <dbReference type="ChEBI" id="CHEBI:29985"/>
        <dbReference type="ChEBI" id="CHEBI:58452"/>
        <dbReference type="ChEBI" id="CHEBI:58538"/>
        <dbReference type="EC" id="2.6.1.52"/>
    </reaction>
</comment>
<evidence type="ECO:0000313" key="16">
    <source>
        <dbReference type="EMBL" id="MBT1702809.1"/>
    </source>
</evidence>
<evidence type="ECO:0000256" key="4">
    <source>
        <dbReference type="ARBA" id="ARBA00013030"/>
    </source>
</evidence>
<protein>
    <recommendedName>
        <fullName evidence="4">phosphoserine transaminase</fullName>
        <ecNumber evidence="4">2.6.1.52</ecNumber>
    </recommendedName>
    <alternativeName>
        <fullName evidence="12">Phosphohydroxythreonine aminotransferase</fullName>
    </alternativeName>
</protein>
<dbReference type="Gene3D" id="3.40.640.10">
    <property type="entry name" value="Type I PLP-dependent aspartate aminotransferase-like (Major domain)"/>
    <property type="match status" value="1"/>
</dbReference>
<dbReference type="Proteomes" id="UP000772618">
    <property type="component" value="Unassembled WGS sequence"/>
</dbReference>
<evidence type="ECO:0000256" key="12">
    <source>
        <dbReference type="ARBA" id="ARBA00031421"/>
    </source>
</evidence>
<evidence type="ECO:0000256" key="11">
    <source>
        <dbReference type="ARBA" id="ARBA00023299"/>
    </source>
</evidence>
<organism evidence="16 17">
    <name type="scientific">Chryseosolibacter indicus</name>
    <dbReference type="NCBI Taxonomy" id="2782351"/>
    <lineage>
        <taxon>Bacteria</taxon>
        <taxon>Pseudomonadati</taxon>
        <taxon>Bacteroidota</taxon>
        <taxon>Cytophagia</taxon>
        <taxon>Cytophagales</taxon>
        <taxon>Chryseotaleaceae</taxon>
        <taxon>Chryseosolibacter</taxon>
    </lineage>
</organism>
<keyword evidence="8" id="KW-0808">Transferase</keyword>
<dbReference type="Gene3D" id="3.90.1150.10">
    <property type="entry name" value="Aspartate Aminotransferase, domain 1"/>
    <property type="match status" value="1"/>
</dbReference>
<sequence>MISFYPGPSRVYDEIPSYVKDAYKKGILSINHRSEEFMTISEKVITLLKDKLNVPKDYTVFYTTSATECWEIIAQSLTNKRSYHIYNGSFGEKWFEYTKRIASGVRSYPFNREEIVNPKKLRFGAEEGVICITQNETSNGTQVSNDIIRQIKENNPTHLIAVDATSSMGGVALDFKAADIWLASVQKCFGLPAGLGLLICSPSAIEKALAINERNHYNSLAFMNDMMAKLQTPFTPNVLNIYLLMRVLEEVKPIEEVHAKIVKRYERWANYFSKKETLQHLIRNEEARSFTVVPVIAKDEIVTKVKAKAKSRGILLGEGYGELKSSTFRIANFPAIKKKEIKTLQEFLSNYK</sequence>
<keyword evidence="11" id="KW-0718">Serine biosynthesis</keyword>
<comment type="pathway">
    <text evidence="2">Amino-acid biosynthesis; L-serine biosynthesis; L-serine from 3-phospho-D-glycerate: step 2/3.</text>
</comment>
<dbReference type="InterPro" id="IPR015424">
    <property type="entry name" value="PyrdxlP-dep_Trfase"/>
</dbReference>
<evidence type="ECO:0000259" key="15">
    <source>
        <dbReference type="Pfam" id="PF00266"/>
    </source>
</evidence>
<comment type="cofactor">
    <cofactor evidence="1">
        <name>pyridoxal 5'-phosphate</name>
        <dbReference type="ChEBI" id="CHEBI:597326"/>
    </cofactor>
</comment>
<dbReference type="InterPro" id="IPR015421">
    <property type="entry name" value="PyrdxlP-dep_Trfase_major"/>
</dbReference>
<keyword evidence="6 16" id="KW-0032">Aminotransferase</keyword>
<dbReference type="InterPro" id="IPR000192">
    <property type="entry name" value="Aminotrans_V_dom"/>
</dbReference>
<evidence type="ECO:0000256" key="9">
    <source>
        <dbReference type="ARBA" id="ARBA00022898"/>
    </source>
</evidence>
<evidence type="ECO:0000256" key="13">
    <source>
        <dbReference type="ARBA" id="ARBA00047630"/>
    </source>
</evidence>
<keyword evidence="9" id="KW-0663">Pyridoxal phosphate</keyword>
<evidence type="ECO:0000256" key="8">
    <source>
        <dbReference type="ARBA" id="ARBA00022679"/>
    </source>
</evidence>
<proteinExistence type="inferred from homology"/>
<evidence type="ECO:0000313" key="17">
    <source>
        <dbReference type="Proteomes" id="UP000772618"/>
    </source>
</evidence>
<reference evidence="16 17" key="1">
    <citation type="submission" date="2021-05" db="EMBL/GenBank/DDBJ databases">
        <title>A Polyphasic approach of four new species of the genus Ohtaekwangia: Ohtaekwangia histidinii sp. nov., Ohtaekwangia cretensis sp. nov., Ohtaekwangia indiensis sp. nov., Ohtaekwangia reichenbachii sp. nov. from diverse environment.</title>
        <authorList>
            <person name="Octaviana S."/>
        </authorList>
    </citation>
    <scope>NUCLEOTIDE SEQUENCE [LARGE SCALE GENOMIC DNA]</scope>
    <source>
        <strain evidence="16 17">PWU20</strain>
    </source>
</reference>
<gene>
    <name evidence="16" type="ORF">KK060_05935</name>
</gene>
<comment type="caution">
    <text evidence="16">The sequence shown here is derived from an EMBL/GenBank/DDBJ whole genome shotgun (WGS) entry which is preliminary data.</text>
</comment>
<evidence type="ECO:0000256" key="10">
    <source>
        <dbReference type="ARBA" id="ARBA00023096"/>
    </source>
</evidence>
<comment type="similarity">
    <text evidence="3">Belongs to the class-V pyridoxal-phosphate-dependent aminotransferase family. SerC subfamily.</text>
</comment>
<dbReference type="EMBL" id="JAHESD010000008">
    <property type="protein sequence ID" value="MBT1702809.1"/>
    <property type="molecule type" value="Genomic_DNA"/>
</dbReference>
<accession>A0ABS5VPM9</accession>
<evidence type="ECO:0000256" key="2">
    <source>
        <dbReference type="ARBA" id="ARBA00005099"/>
    </source>
</evidence>
<evidence type="ECO:0000256" key="5">
    <source>
        <dbReference type="ARBA" id="ARBA00022490"/>
    </source>
</evidence>
<dbReference type="PIRSF" id="PIRSF000525">
    <property type="entry name" value="SerC"/>
    <property type="match status" value="1"/>
</dbReference>
<comment type="catalytic activity">
    <reaction evidence="14">
        <text>O-phospho-L-serine + 2-oxoglutarate = 3-phosphooxypyruvate + L-glutamate</text>
        <dbReference type="Rhea" id="RHEA:14329"/>
        <dbReference type="ChEBI" id="CHEBI:16810"/>
        <dbReference type="ChEBI" id="CHEBI:18110"/>
        <dbReference type="ChEBI" id="CHEBI:29985"/>
        <dbReference type="ChEBI" id="CHEBI:57524"/>
        <dbReference type="EC" id="2.6.1.52"/>
    </reaction>
</comment>
<evidence type="ECO:0000256" key="7">
    <source>
        <dbReference type="ARBA" id="ARBA00022605"/>
    </source>
</evidence>
<keyword evidence="10" id="KW-0664">Pyridoxine biosynthesis</keyword>
<dbReference type="Pfam" id="PF00266">
    <property type="entry name" value="Aminotran_5"/>
    <property type="match status" value="1"/>
</dbReference>
<evidence type="ECO:0000256" key="1">
    <source>
        <dbReference type="ARBA" id="ARBA00001933"/>
    </source>
</evidence>
<keyword evidence="17" id="KW-1185">Reference proteome</keyword>
<dbReference type="EC" id="2.6.1.52" evidence="4"/>
<dbReference type="PANTHER" id="PTHR21152">
    <property type="entry name" value="AMINOTRANSFERASE CLASS V"/>
    <property type="match status" value="1"/>
</dbReference>
<keyword evidence="7" id="KW-0028">Amino-acid biosynthesis</keyword>
<dbReference type="PANTHER" id="PTHR21152:SF40">
    <property type="entry name" value="ALANINE--GLYOXYLATE AMINOTRANSFERASE"/>
    <property type="match status" value="1"/>
</dbReference>
<dbReference type="InterPro" id="IPR022278">
    <property type="entry name" value="Pser_aminoTfrase"/>
</dbReference>
<name>A0ABS5VPM9_9BACT</name>
<evidence type="ECO:0000256" key="3">
    <source>
        <dbReference type="ARBA" id="ARBA00006904"/>
    </source>
</evidence>
<evidence type="ECO:0000256" key="6">
    <source>
        <dbReference type="ARBA" id="ARBA00022576"/>
    </source>
</evidence>
<evidence type="ECO:0000256" key="14">
    <source>
        <dbReference type="ARBA" id="ARBA00049007"/>
    </source>
</evidence>